<dbReference type="InterPro" id="IPR001180">
    <property type="entry name" value="CNH_dom"/>
</dbReference>
<feature type="domain" description="DH" evidence="5">
    <location>
        <begin position="629"/>
        <end position="818"/>
    </location>
</feature>
<dbReference type="InterPro" id="IPR041675">
    <property type="entry name" value="PH_5"/>
</dbReference>
<sequence>MGNVQVATGQRWGYSKSLFTPCSYRVIFIPLFSLFLFFSSSPFPSFFLLAMEQQQQQTIRPSPSSTNIYSRYRLPSTASTDTTASSSQDVTMDHKRSYTIDNLNTLAYFSSTDNIISTELTPSAAIRDRYYQSSRYLQDNHHADELEDEDHFLDDEGEDTGTEDTAYEEAVGDVFDYRPGDSNFYSKPHDAPSIYSINDSVISLRTEYNGEDSRSINSIRTVDDRMQGRSTSLLGANLNSLAKTAKKVSRSSSIFRSSNSTTDKNTKKKLEPFVPVRDQYFKDNASIRSVGGTSLLSKLSKSTAPMRAKLSAISHLASRHHARIEHTPSIALPGRKRVAESVYNIPFTSPSVAASTSKDRPSLNNNTKKKTTFEKAQSFTFNLPRTLSASSSTNSNASSNHKLIVGSTLVDEPGSIAPIKTNERMPAIYPALLSKVAEAFQERIVLSTKSKDSIKYKDVFDGKEAVDKLAFIIKSNDRNLALLIGRSLDSQKFFHDVNYEHRLRDSSQELYQFRRDQLNLRPKSGVVHPQAAINHSNAVAEDTLPNGVFTLLTDCYSPTCTREKLCYSSRCPRRQEQAKRSNASSPNSKQRGHSREGSSSYLINQQEDRLWINTVPKTLLDTLSKDEKKRQENIYELVYTEKDFVNDLTYLKEQWIQPLLDTNNPHQITGDRVTFVQDIFWNITEVLQVNSTLSKALLMRQAKAKVVDQVGDIMLAHVAKFEPFVRYGSHQIISKYAFETEKSTNPSFADFVTKTERLPQSRKLELNGYLTKPTTRLGRYNLLLREILKHTPKDHPDQETIPRVMTIIAKFLADVNRETGRTENSFNLQLLNERIVNKNISNFDLDLTASNRQIIMKGTWKKGSGSTEASEVLVYLLDHCLLIMKTKQNEEKYKLVRKPIPLALLSITFPDLTKRASTIIPLGRPSNVSAADINITNNNTLYDDMDAMNTTTVDYTNNTHNNIPKNGFPISFVHLGKQSSGGPITLYATTLSIRKQWADKIEGQRKALVAKHKVFNIKSINESFFSSFNKVNCTAVFDNGKSLVLGGDQGVYLKKEGSGDELIRILAMDKVSQIDILEQSNLILVLADKILYTYSFDTLLSTESGMKRGRKISSHVSFFKVGKIWDKSIQAAASSSNNNGANPDHQVMTVDGIEKTLVCFVRYNAMTSTIRALEPYETTKEANKKKNKNLGRLIRGNNEALKAYKDLYIPGEASSIQFFKNIICVGSARGFQMVNLSSAEVQSVLDPNDESNNSILALHENMKPISMFRHKDGNILLCYSELAFYIDKKGKRVRKDWSISWEGNPTAFAFRFPYVVAFNTNFIEVRHMDTGDLLQVIPGNNIRCLRPDSTDRIHGVMDDRLAGSEVIFELQLVDPHRRKISMIKNSRNRSPF</sequence>
<dbReference type="InterPro" id="IPR011993">
    <property type="entry name" value="PH-like_dom_sf"/>
</dbReference>
<dbReference type="InterPro" id="IPR036390">
    <property type="entry name" value="WH_DNA-bd_sf"/>
</dbReference>
<dbReference type="PANTHER" id="PTHR46572:SF2">
    <property type="entry name" value="RHO1 GDP-GTP EXCHANGE PROTEIN 1-RELATED"/>
    <property type="match status" value="1"/>
</dbReference>
<protein>
    <submittedName>
        <fullName evidence="7">CNH domain-containing protein</fullName>
    </submittedName>
</protein>
<evidence type="ECO:0000256" key="1">
    <source>
        <dbReference type="ARBA" id="ARBA00022553"/>
    </source>
</evidence>
<dbReference type="CDD" id="cd04435">
    <property type="entry name" value="DEP_fRom2"/>
    <property type="match status" value="1"/>
</dbReference>
<dbReference type="CDD" id="cd00160">
    <property type="entry name" value="RhoGEF"/>
    <property type="match status" value="1"/>
</dbReference>
<dbReference type="Proteomes" id="UP000469890">
    <property type="component" value="Unassembled WGS sequence"/>
</dbReference>
<dbReference type="PROSITE" id="PS50010">
    <property type="entry name" value="DH_2"/>
    <property type="match status" value="1"/>
</dbReference>
<evidence type="ECO:0000313" key="7">
    <source>
        <dbReference type="EMBL" id="KAF1797792.1"/>
    </source>
</evidence>
<dbReference type="SUPFAM" id="SSF46785">
    <property type="entry name" value="Winged helix' DNA-binding domain"/>
    <property type="match status" value="1"/>
</dbReference>
<evidence type="ECO:0000259" key="5">
    <source>
        <dbReference type="PROSITE" id="PS50010"/>
    </source>
</evidence>
<dbReference type="EMBL" id="JAAECE010000008">
    <property type="protein sequence ID" value="KAF1797792.1"/>
    <property type="molecule type" value="Genomic_DNA"/>
</dbReference>
<dbReference type="SMART" id="SM00036">
    <property type="entry name" value="CNH"/>
    <property type="match status" value="1"/>
</dbReference>
<reference evidence="7 8" key="1">
    <citation type="submission" date="2019-09" db="EMBL/GenBank/DDBJ databases">
        <authorList>
            <consortium name="DOE Joint Genome Institute"/>
            <person name="Mondo S.J."/>
            <person name="Navarro-Mendoza M.I."/>
            <person name="Perez-Arques C."/>
            <person name="Panchal S."/>
            <person name="Nicolas F.E."/>
            <person name="Ganguly P."/>
            <person name="Pangilinan J."/>
            <person name="Grigoriev I."/>
            <person name="Heitman J."/>
            <person name="Sanya K."/>
            <person name="Garre V."/>
        </authorList>
    </citation>
    <scope>NUCLEOTIDE SEQUENCE [LARGE SCALE GENOMIC DNA]</scope>
    <source>
        <strain evidence="7 8">MU402</strain>
    </source>
</reference>
<keyword evidence="4" id="KW-0812">Transmembrane</keyword>
<evidence type="ECO:0000313" key="8">
    <source>
        <dbReference type="Proteomes" id="UP000469890"/>
    </source>
</evidence>
<dbReference type="SMART" id="SM00325">
    <property type="entry name" value="RhoGEF"/>
    <property type="match status" value="1"/>
</dbReference>
<dbReference type="Gene3D" id="1.20.900.10">
    <property type="entry name" value="Dbl homology (DH) domain"/>
    <property type="match status" value="1"/>
</dbReference>
<dbReference type="Pfam" id="PF00780">
    <property type="entry name" value="CNH"/>
    <property type="match status" value="1"/>
</dbReference>
<dbReference type="InterPro" id="IPR000219">
    <property type="entry name" value="DH_dom"/>
</dbReference>
<keyword evidence="4" id="KW-1133">Transmembrane helix</keyword>
<dbReference type="PANTHER" id="PTHR46572">
    <property type="entry name" value="RHO1 GDP-GTP EXCHANGE PROTEIN 1-RELATED"/>
    <property type="match status" value="1"/>
</dbReference>
<dbReference type="GO" id="GO:0005085">
    <property type="term" value="F:guanyl-nucleotide exchange factor activity"/>
    <property type="evidence" value="ECO:0007669"/>
    <property type="project" value="UniProtKB-KW"/>
</dbReference>
<dbReference type="GO" id="GO:0035556">
    <property type="term" value="P:intracellular signal transduction"/>
    <property type="evidence" value="ECO:0007669"/>
    <property type="project" value="InterPro"/>
</dbReference>
<accession>A0A8H4EX77</accession>
<feature type="domain" description="CNH" evidence="6">
    <location>
        <begin position="1028"/>
        <end position="1352"/>
    </location>
</feature>
<dbReference type="SMART" id="SM00049">
    <property type="entry name" value="DEP"/>
    <property type="match status" value="1"/>
</dbReference>
<keyword evidence="1" id="KW-0597">Phosphoprotein</keyword>
<dbReference type="Gene3D" id="1.10.10.10">
    <property type="entry name" value="Winged helix-like DNA-binding domain superfamily/Winged helix DNA-binding domain"/>
    <property type="match status" value="1"/>
</dbReference>
<dbReference type="SUPFAM" id="SSF50729">
    <property type="entry name" value="PH domain-like"/>
    <property type="match status" value="1"/>
</dbReference>
<evidence type="ECO:0000259" key="6">
    <source>
        <dbReference type="PROSITE" id="PS50219"/>
    </source>
</evidence>
<dbReference type="InterPro" id="IPR000591">
    <property type="entry name" value="DEP_dom"/>
</dbReference>
<dbReference type="Pfam" id="PF00621">
    <property type="entry name" value="RhoGEF"/>
    <property type="match status" value="1"/>
</dbReference>
<proteinExistence type="predicted"/>
<evidence type="ECO:0000256" key="2">
    <source>
        <dbReference type="ARBA" id="ARBA00022658"/>
    </source>
</evidence>
<dbReference type="Gene3D" id="2.30.29.30">
    <property type="entry name" value="Pleckstrin-homology domain (PH domain)/Phosphotyrosine-binding domain (PTB)"/>
    <property type="match status" value="1"/>
</dbReference>
<dbReference type="InterPro" id="IPR035899">
    <property type="entry name" value="DBL_dom_sf"/>
</dbReference>
<organism evidence="7 8">
    <name type="scientific">Mucor circinelloides f. lusitanicus</name>
    <name type="common">Mucor racemosus var. lusitanicus</name>
    <dbReference type="NCBI Taxonomy" id="29924"/>
    <lineage>
        <taxon>Eukaryota</taxon>
        <taxon>Fungi</taxon>
        <taxon>Fungi incertae sedis</taxon>
        <taxon>Mucoromycota</taxon>
        <taxon>Mucoromycotina</taxon>
        <taxon>Mucoromycetes</taxon>
        <taxon>Mucorales</taxon>
        <taxon>Mucorineae</taxon>
        <taxon>Mucoraceae</taxon>
        <taxon>Mucor</taxon>
    </lineage>
</organism>
<keyword evidence="4" id="KW-0472">Membrane</keyword>
<feature type="region of interest" description="Disordered" evidence="3">
    <location>
        <begin position="575"/>
        <end position="599"/>
    </location>
</feature>
<dbReference type="Pfam" id="PF00610">
    <property type="entry name" value="DEP"/>
    <property type="match status" value="1"/>
</dbReference>
<comment type="caution">
    <text evidence="7">The sequence shown here is derived from an EMBL/GenBank/DDBJ whole genome shotgun (WGS) entry which is preliminary data.</text>
</comment>
<keyword evidence="2" id="KW-0344">Guanine-nucleotide releasing factor</keyword>
<evidence type="ECO:0000256" key="3">
    <source>
        <dbReference type="SAM" id="MobiDB-lite"/>
    </source>
</evidence>
<dbReference type="PROSITE" id="PS50219">
    <property type="entry name" value="CNH"/>
    <property type="match status" value="1"/>
</dbReference>
<feature type="transmembrane region" description="Helical" evidence="4">
    <location>
        <begin position="26"/>
        <end position="51"/>
    </location>
</feature>
<dbReference type="Pfam" id="PF15405">
    <property type="entry name" value="PH_5"/>
    <property type="match status" value="1"/>
</dbReference>
<dbReference type="InterPro" id="IPR052233">
    <property type="entry name" value="Rho-type_GEFs"/>
</dbReference>
<dbReference type="SUPFAM" id="SSF48065">
    <property type="entry name" value="DBL homology domain (DH-domain)"/>
    <property type="match status" value="1"/>
</dbReference>
<gene>
    <name evidence="7" type="ORF">FB192DRAFT_1396098</name>
</gene>
<name>A0A8H4EX77_MUCCL</name>
<feature type="compositionally biased region" description="Polar residues" evidence="3">
    <location>
        <begin position="580"/>
        <end position="589"/>
    </location>
</feature>
<evidence type="ECO:0000256" key="4">
    <source>
        <dbReference type="SAM" id="Phobius"/>
    </source>
</evidence>
<dbReference type="InterPro" id="IPR036388">
    <property type="entry name" value="WH-like_DNA-bd_sf"/>
</dbReference>